<evidence type="ECO:0000313" key="3">
    <source>
        <dbReference type="Proteomes" id="UP000703661"/>
    </source>
</evidence>
<protein>
    <recommendedName>
        <fullName evidence="4">G domain-containing protein</fullName>
    </recommendedName>
</protein>
<accession>A0A9P6MV91</accession>
<dbReference type="EMBL" id="JAAAID010000664">
    <property type="protein sequence ID" value="KAG0015052.1"/>
    <property type="molecule type" value="Genomic_DNA"/>
</dbReference>
<dbReference type="InterPro" id="IPR027417">
    <property type="entry name" value="P-loop_NTPase"/>
</dbReference>
<keyword evidence="3" id="KW-1185">Reference proteome</keyword>
<sequence>MMQNHPKNSEYEQYNVLVLGETQSGKSTLIEGIRRYVDPKYEINVKIIGNGYDSHTREVLITSVTTNLPNYYVVKSTSGKGATSRPQERVDYNAFIYKECEDDYEDSINQRREFEVIQESPADMVQGTPNEEMAQGAPKDVVSQRRPDNEMVCFNLMDTPGLNATNGEDELHVEKIFSALIEFKKIHLVLITVSLGPFSQGFRDAIKCYVDMFPDFNGIIAFVHTHIDYKNLHPKCEKFSKSLQDKIVALNNIVGRQTVPHFKIDCDLFTKKPIRNCITQNTIRRILQLAKLNNPVVMNQTVVNKTRKMRDIDNLLKDKYEATTRVIERTLRFKDEEEGNLLARTFELETNIIKKRVEKALLGEFLRRNDTDLQDLLYEERFDSGVIGRTPDKEQTIGLEEQEFTIDQFKYLKRNVGIIQRPSGMSGISWKASFKPTPHQDCLFHVKLYVRKSNRHKNEIQRKNDRNLKLETEIRDAIATRNDHAKNHKDQMMRIQKIVDDHDKVIRLLGRASNEILTPEEFQQLIKDRAYIGTLSECAKAVEGVYRRMLKINDDE</sequence>
<dbReference type="AlphaFoldDB" id="A0A9P6MV91"/>
<evidence type="ECO:0008006" key="4">
    <source>
        <dbReference type="Google" id="ProtNLM"/>
    </source>
</evidence>
<dbReference type="SUPFAM" id="SSF52540">
    <property type="entry name" value="P-loop containing nucleoside triphosphate hydrolases"/>
    <property type="match status" value="1"/>
</dbReference>
<keyword evidence="1" id="KW-0175">Coiled coil</keyword>
<gene>
    <name evidence="2" type="ORF">BGZ80_010077</name>
</gene>
<organism evidence="2 3">
    <name type="scientific">Entomortierella chlamydospora</name>
    <dbReference type="NCBI Taxonomy" id="101097"/>
    <lineage>
        <taxon>Eukaryota</taxon>
        <taxon>Fungi</taxon>
        <taxon>Fungi incertae sedis</taxon>
        <taxon>Mucoromycota</taxon>
        <taxon>Mortierellomycotina</taxon>
        <taxon>Mortierellomycetes</taxon>
        <taxon>Mortierellales</taxon>
        <taxon>Mortierellaceae</taxon>
        <taxon>Entomortierella</taxon>
    </lineage>
</organism>
<reference evidence="2" key="1">
    <citation type="journal article" date="2020" name="Fungal Divers.">
        <title>Resolving the Mortierellaceae phylogeny through synthesis of multi-gene phylogenetics and phylogenomics.</title>
        <authorList>
            <person name="Vandepol N."/>
            <person name="Liber J."/>
            <person name="Desiro A."/>
            <person name="Na H."/>
            <person name="Kennedy M."/>
            <person name="Barry K."/>
            <person name="Grigoriev I.V."/>
            <person name="Miller A.N."/>
            <person name="O'Donnell K."/>
            <person name="Stajich J.E."/>
            <person name="Bonito G."/>
        </authorList>
    </citation>
    <scope>NUCLEOTIDE SEQUENCE</scope>
    <source>
        <strain evidence="2">NRRL 2769</strain>
    </source>
</reference>
<dbReference type="Proteomes" id="UP000703661">
    <property type="component" value="Unassembled WGS sequence"/>
</dbReference>
<evidence type="ECO:0000256" key="1">
    <source>
        <dbReference type="SAM" id="Coils"/>
    </source>
</evidence>
<dbReference type="Gene3D" id="3.40.50.300">
    <property type="entry name" value="P-loop containing nucleotide triphosphate hydrolases"/>
    <property type="match status" value="1"/>
</dbReference>
<feature type="coiled-coil region" evidence="1">
    <location>
        <begin position="453"/>
        <end position="480"/>
    </location>
</feature>
<evidence type="ECO:0000313" key="2">
    <source>
        <dbReference type="EMBL" id="KAG0015052.1"/>
    </source>
</evidence>
<dbReference type="OrthoDB" id="8954335at2759"/>
<comment type="caution">
    <text evidence="2">The sequence shown here is derived from an EMBL/GenBank/DDBJ whole genome shotgun (WGS) entry which is preliminary data.</text>
</comment>
<proteinExistence type="predicted"/>
<name>A0A9P6MV91_9FUNG</name>